<dbReference type="OrthoDB" id="163266at2157"/>
<evidence type="ECO:0000256" key="1">
    <source>
        <dbReference type="SAM" id="Phobius"/>
    </source>
</evidence>
<dbReference type="InterPro" id="IPR055952">
    <property type="entry name" value="DUF7530"/>
</dbReference>
<evidence type="ECO:0000313" key="2">
    <source>
        <dbReference type="EMBL" id="TSD15145.1"/>
    </source>
</evidence>
<feature type="transmembrane region" description="Helical" evidence="1">
    <location>
        <begin position="212"/>
        <end position="234"/>
    </location>
</feature>
<feature type="transmembrane region" description="Helical" evidence="1">
    <location>
        <begin position="185"/>
        <end position="206"/>
    </location>
</feature>
<keyword evidence="1" id="KW-0472">Membrane</keyword>
<dbReference type="AlphaFoldDB" id="A0A554NCU4"/>
<gene>
    <name evidence="2" type="ORF">DP107_04635</name>
</gene>
<evidence type="ECO:0000313" key="3">
    <source>
        <dbReference type="Proteomes" id="UP000319894"/>
    </source>
</evidence>
<keyword evidence="1" id="KW-1133">Transmembrane helix</keyword>
<dbReference type="Proteomes" id="UP000319894">
    <property type="component" value="Unassembled WGS sequence"/>
</dbReference>
<dbReference type="RefSeq" id="WP_144260985.1">
    <property type="nucleotide sequence ID" value="NZ_QMDX01000002.1"/>
</dbReference>
<organism evidence="2 3">
    <name type="scientific">Haloglomus irregulare</name>
    <dbReference type="NCBI Taxonomy" id="2234134"/>
    <lineage>
        <taxon>Archaea</taxon>
        <taxon>Methanobacteriati</taxon>
        <taxon>Methanobacteriota</taxon>
        <taxon>Stenosarchaea group</taxon>
        <taxon>Halobacteria</taxon>
        <taxon>Halobacteriales</taxon>
        <taxon>Natronomonadaceae</taxon>
        <taxon>Haloglomus</taxon>
    </lineage>
</organism>
<protein>
    <submittedName>
        <fullName evidence="2">Uncharacterized protein</fullName>
    </submittedName>
</protein>
<keyword evidence="3" id="KW-1185">Reference proteome</keyword>
<reference evidence="2 3" key="1">
    <citation type="submission" date="2018-06" db="EMBL/GenBank/DDBJ databases">
        <title>Natronomonas sp. F16-60 a new haloarchaeon isolated from a solar saltern of Isla Cristina, Huelva, Spain.</title>
        <authorList>
            <person name="Duran-Viseras A."/>
            <person name="Sanchez-Porro C."/>
            <person name="Ventosa A."/>
        </authorList>
    </citation>
    <scope>NUCLEOTIDE SEQUENCE [LARGE SCALE GENOMIC DNA]</scope>
    <source>
        <strain evidence="2 3">F16-60</strain>
    </source>
</reference>
<keyword evidence="1" id="KW-0812">Transmembrane</keyword>
<dbReference type="InParanoid" id="A0A554NCU4"/>
<feature type="transmembrane region" description="Helical" evidence="1">
    <location>
        <begin position="54"/>
        <end position="75"/>
    </location>
</feature>
<dbReference type="EMBL" id="QMDX01000002">
    <property type="protein sequence ID" value="TSD15145.1"/>
    <property type="molecule type" value="Genomic_DNA"/>
</dbReference>
<name>A0A554NCU4_9EURY</name>
<accession>A0A554NCU4</accession>
<dbReference type="Pfam" id="PF24374">
    <property type="entry name" value="DUF7530"/>
    <property type="match status" value="1"/>
</dbReference>
<feature type="transmembrane region" description="Helical" evidence="1">
    <location>
        <begin position="96"/>
        <end position="121"/>
    </location>
</feature>
<sequence>MASPTPTRQPEFGETWVYESIISALPGVELSQPVAIAIQLAIFEIGVLLLAAYYGLWSAAIAGTAAVFVAAVGSAEMLRISTLTRAVPVPESYRRLLFGSSVEVVLAVLAYIALITHLFVFDPAGGGTPLTERLFGPEPPVLVVYLTLLVLWDVCYRIGTNWWASVTALWRSARYQFEPDTARAFQRADVETVAFGLLQLLLVPFITDFPVLMATLVAHVGAVTLICGLSVVLLQVRTPTV</sequence>
<feature type="transmembrane region" description="Helical" evidence="1">
    <location>
        <begin position="141"/>
        <end position="164"/>
    </location>
</feature>
<comment type="caution">
    <text evidence="2">The sequence shown here is derived from an EMBL/GenBank/DDBJ whole genome shotgun (WGS) entry which is preliminary data.</text>
</comment>
<proteinExistence type="predicted"/>